<organism evidence="4 5">
    <name type="scientific">Zavarzinia aquatilis</name>
    <dbReference type="NCBI Taxonomy" id="2211142"/>
    <lineage>
        <taxon>Bacteria</taxon>
        <taxon>Pseudomonadati</taxon>
        <taxon>Pseudomonadota</taxon>
        <taxon>Alphaproteobacteria</taxon>
        <taxon>Rhodospirillales</taxon>
        <taxon>Zavarziniaceae</taxon>
        <taxon>Zavarzinia</taxon>
    </lineage>
</organism>
<keyword evidence="5" id="KW-1185">Reference proteome</keyword>
<keyword evidence="2" id="KW-0547">Nucleotide-binding</keyword>
<dbReference type="GO" id="GO:0005524">
    <property type="term" value="F:ATP binding"/>
    <property type="evidence" value="ECO:0007669"/>
    <property type="project" value="UniProtKB-KW"/>
</dbReference>
<dbReference type="Proteomes" id="UP000245461">
    <property type="component" value="Unassembled WGS sequence"/>
</dbReference>
<dbReference type="PROSITE" id="PS01036">
    <property type="entry name" value="HSP70_3"/>
    <property type="match status" value="1"/>
</dbReference>
<dbReference type="InterPro" id="IPR013126">
    <property type="entry name" value="Hsp_70_fam"/>
</dbReference>
<dbReference type="InterPro" id="IPR042054">
    <property type="entry name" value="YegD-like"/>
</dbReference>
<dbReference type="InterPro" id="IPR043129">
    <property type="entry name" value="ATPase_NBD"/>
</dbReference>
<reference evidence="4 5" key="1">
    <citation type="submission" date="2018-05" db="EMBL/GenBank/DDBJ databases">
        <title>Zavarzinia sp. HR-AS.</title>
        <authorList>
            <person name="Lee Y."/>
            <person name="Jeon C.O."/>
        </authorList>
    </citation>
    <scope>NUCLEOTIDE SEQUENCE [LARGE SCALE GENOMIC DNA]</scope>
    <source>
        <strain evidence="4 5">HR-AS</strain>
    </source>
</reference>
<dbReference type="AlphaFoldDB" id="A0A317ECC7"/>
<name>A0A317ECC7_9PROT</name>
<dbReference type="OrthoDB" id="9807934at2"/>
<sequence>MSGLYCGLDFGTSNSTAGIVAGNGFTLCPLEGNSVTLPSSIFFDYEEHRTRFGRDGIGAYVEGTEGRLLRALKSVLGSALIEETTLVGRRRVSFRDIIGLFLHHLKTTVEARLGGPVDSVVLGRPVRFVDHDDEADARAEAELVAIARAQGFRHIELQFEPVAAALDYEQSVSHEELALIVDLGGGTSDFAVTRLSPRHAGKADRSGDILGRAGVHIGGTDFDRDLSLARAMPELGMKALIGPKKLPMPIRLYQDLATWHRIPSLYTSNNIHYFKSLLLTIDRPDLVERLLDLLTHRNGHRLAGLVESAKIALSDVEETHVALPLSRPVDIAVTRGELEAVLAPHVAAILAGIDRCLREASIAPDAVEAVFLTGGSTAVPAVRRAILAHLPAARPVDGDIFGSVGIGLAIDARRKFGL</sequence>
<evidence type="ECO:0000313" key="4">
    <source>
        <dbReference type="EMBL" id="PWR24697.1"/>
    </source>
</evidence>
<protein>
    <submittedName>
        <fullName evidence="4">Heat-shock protein</fullName>
    </submittedName>
</protein>
<evidence type="ECO:0000256" key="1">
    <source>
        <dbReference type="ARBA" id="ARBA00007381"/>
    </source>
</evidence>
<dbReference type="Gene3D" id="3.90.640.10">
    <property type="entry name" value="Actin, Chain A, domain 4"/>
    <property type="match status" value="1"/>
</dbReference>
<dbReference type="RefSeq" id="WP_109904384.1">
    <property type="nucleotide sequence ID" value="NZ_QGLE01000003.1"/>
</dbReference>
<dbReference type="EMBL" id="QGLE01000003">
    <property type="protein sequence ID" value="PWR24697.1"/>
    <property type="molecule type" value="Genomic_DNA"/>
</dbReference>
<comment type="caution">
    <text evidence="4">The sequence shown here is derived from an EMBL/GenBank/DDBJ whole genome shotgun (WGS) entry which is preliminary data.</text>
</comment>
<accession>A0A317ECC7</accession>
<evidence type="ECO:0000256" key="2">
    <source>
        <dbReference type="ARBA" id="ARBA00022741"/>
    </source>
</evidence>
<gene>
    <name evidence="4" type="ORF">DKG74_07800</name>
</gene>
<dbReference type="InterPro" id="IPR018181">
    <property type="entry name" value="Heat_shock_70_CS"/>
</dbReference>
<comment type="similarity">
    <text evidence="1">Belongs to the heat shock protein 70 family.</text>
</comment>
<keyword evidence="3" id="KW-0067">ATP-binding</keyword>
<dbReference type="CDD" id="cd10231">
    <property type="entry name" value="ASKHA_NBD_HSP70_YegD-like"/>
    <property type="match status" value="1"/>
</dbReference>
<evidence type="ECO:0000256" key="3">
    <source>
        <dbReference type="ARBA" id="ARBA00022840"/>
    </source>
</evidence>
<dbReference type="PANTHER" id="PTHR19375">
    <property type="entry name" value="HEAT SHOCK PROTEIN 70KDA"/>
    <property type="match status" value="1"/>
</dbReference>
<dbReference type="Gene3D" id="3.30.420.40">
    <property type="match status" value="3"/>
</dbReference>
<dbReference type="SUPFAM" id="SSF53067">
    <property type="entry name" value="Actin-like ATPase domain"/>
    <property type="match status" value="2"/>
</dbReference>
<dbReference type="Pfam" id="PF00012">
    <property type="entry name" value="HSP70"/>
    <property type="match status" value="2"/>
</dbReference>
<evidence type="ECO:0000313" key="5">
    <source>
        <dbReference type="Proteomes" id="UP000245461"/>
    </source>
</evidence>
<proteinExistence type="inferred from homology"/>
<dbReference type="GO" id="GO:0140662">
    <property type="term" value="F:ATP-dependent protein folding chaperone"/>
    <property type="evidence" value="ECO:0007669"/>
    <property type="project" value="InterPro"/>
</dbReference>